<dbReference type="InterPro" id="IPR000246">
    <property type="entry name" value="Peptidase_T2"/>
</dbReference>
<dbReference type="Gene3D" id="3.60.20.30">
    <property type="entry name" value="(Glycosyl)asparaginase"/>
    <property type="match status" value="1"/>
</dbReference>
<evidence type="ECO:0000256" key="1">
    <source>
        <dbReference type="ARBA" id="ARBA00010872"/>
    </source>
</evidence>
<evidence type="ECO:0008006" key="6">
    <source>
        <dbReference type="Google" id="ProtNLM"/>
    </source>
</evidence>
<reference evidence="4 5" key="1">
    <citation type="submission" date="2016-04" db="EMBL/GenBank/DDBJ databases">
        <title>The genome of Intoshia linei affirms orthonectids as highly simplified spiralians.</title>
        <authorList>
            <person name="Mikhailov K.V."/>
            <person name="Slusarev G.S."/>
            <person name="Nikitin M.A."/>
            <person name="Logacheva M.D."/>
            <person name="Penin A."/>
            <person name="Aleoshin V."/>
            <person name="Panchin Y.V."/>
        </authorList>
    </citation>
    <scope>NUCLEOTIDE SEQUENCE [LARGE SCALE GENOMIC DNA]</scope>
    <source>
        <strain evidence="4">Intl2013</strain>
        <tissue evidence="4">Whole animal</tissue>
    </source>
</reference>
<dbReference type="PANTHER" id="PTHR10188">
    <property type="entry name" value="L-ASPARAGINASE"/>
    <property type="match status" value="1"/>
</dbReference>
<dbReference type="SUPFAM" id="SSF56235">
    <property type="entry name" value="N-terminal nucleophile aminohydrolases (Ntn hydrolases)"/>
    <property type="match status" value="1"/>
</dbReference>
<dbReference type="GO" id="GO:0004298">
    <property type="term" value="F:threonine-type endopeptidase activity"/>
    <property type="evidence" value="ECO:0007669"/>
    <property type="project" value="InterPro"/>
</dbReference>
<gene>
    <name evidence="4" type="ORF">A3Q56_03543</name>
</gene>
<name>A0A177B345_9BILA</name>
<dbReference type="GO" id="GO:0005737">
    <property type="term" value="C:cytoplasm"/>
    <property type="evidence" value="ECO:0007669"/>
    <property type="project" value="TreeGrafter"/>
</dbReference>
<evidence type="ECO:0000313" key="4">
    <source>
        <dbReference type="EMBL" id="OAF68705.1"/>
    </source>
</evidence>
<evidence type="ECO:0000313" key="5">
    <source>
        <dbReference type="Proteomes" id="UP000078046"/>
    </source>
</evidence>
<feature type="site" description="Cleavage; by autolysis" evidence="3">
    <location>
        <begin position="164"/>
        <end position="165"/>
    </location>
</feature>
<accession>A0A177B345</accession>
<dbReference type="InterPro" id="IPR037464">
    <property type="entry name" value="Taspase1"/>
</dbReference>
<feature type="active site" description="Nucleophile" evidence="2">
    <location>
        <position position="165"/>
    </location>
</feature>
<dbReference type="InterPro" id="IPR029055">
    <property type="entry name" value="Ntn_hydrolases_N"/>
</dbReference>
<organism evidence="4 5">
    <name type="scientific">Intoshia linei</name>
    <dbReference type="NCBI Taxonomy" id="1819745"/>
    <lineage>
        <taxon>Eukaryota</taxon>
        <taxon>Metazoa</taxon>
        <taxon>Spiralia</taxon>
        <taxon>Lophotrochozoa</taxon>
        <taxon>Mesozoa</taxon>
        <taxon>Orthonectida</taxon>
        <taxon>Rhopaluridae</taxon>
        <taxon>Intoshia</taxon>
    </lineage>
</organism>
<dbReference type="AlphaFoldDB" id="A0A177B345"/>
<evidence type="ECO:0000256" key="2">
    <source>
        <dbReference type="PIRSR" id="PIRSR600246-1"/>
    </source>
</evidence>
<dbReference type="PANTHER" id="PTHR10188:SF8">
    <property type="entry name" value="THREONINE ASPARTASE 1"/>
    <property type="match status" value="1"/>
</dbReference>
<evidence type="ECO:0000256" key="3">
    <source>
        <dbReference type="PIRSR" id="PIRSR600246-3"/>
    </source>
</evidence>
<sequence length="327" mass="35801">MITNHPVILIHLGAGRYSKNSESEYQDLCKDVCDYGTKLMKNKIQAANAASYCTSLLEDSILTNAGYGSNITTNGKVQCDAASMDLKTNTFGAIGSIENVANPILLAESLRNYQQNKQLMYRFRPMVLVGNGALLWAKEHRIPTVENDDLKSVKSMKRFKKRNDTIGVICHDSFGNVSVCASSGGIPFKRSGRLGQVTHYGSGIWIASNESNIVASATTGCGEQLISTFLAKSMAEGICNDPAVSAKSFFDEFFINAKILQHEDCKVGGYIGLTKIMDDFFVSYSHTTQNMIVAHKFSQMETNVIFSTSLSNHGREQHGTNLVCISD</sequence>
<dbReference type="GO" id="GO:0051604">
    <property type="term" value="P:protein maturation"/>
    <property type="evidence" value="ECO:0007669"/>
    <property type="project" value="TreeGrafter"/>
</dbReference>
<dbReference type="Proteomes" id="UP000078046">
    <property type="component" value="Unassembled WGS sequence"/>
</dbReference>
<dbReference type="OrthoDB" id="77601at2759"/>
<comment type="similarity">
    <text evidence="1">Belongs to the Ntn-hydrolase family.</text>
</comment>
<comment type="caution">
    <text evidence="4">The sequence shown here is derived from an EMBL/GenBank/DDBJ whole genome shotgun (WGS) entry which is preliminary data.</text>
</comment>
<keyword evidence="5" id="KW-1185">Reference proteome</keyword>
<dbReference type="EMBL" id="LWCA01000400">
    <property type="protein sequence ID" value="OAF68705.1"/>
    <property type="molecule type" value="Genomic_DNA"/>
</dbReference>
<dbReference type="CDD" id="cd04514">
    <property type="entry name" value="Taspase1_like"/>
    <property type="match status" value="1"/>
</dbReference>
<dbReference type="Pfam" id="PF01112">
    <property type="entry name" value="Asparaginase_2"/>
    <property type="match status" value="1"/>
</dbReference>
<protein>
    <recommendedName>
        <fullName evidence="6">Threonine aspartase 1</fullName>
    </recommendedName>
</protein>
<proteinExistence type="inferred from homology"/>